<dbReference type="OrthoDB" id="7743618at2"/>
<reference evidence="6 7" key="1">
    <citation type="submission" date="2019-07" db="EMBL/GenBank/DDBJ databases">
        <title>Genomic Encyclopedia of Archaeal and Bacterial Type Strains, Phase II (KMG-II): from individual species to whole genera.</title>
        <authorList>
            <person name="Goeker M."/>
        </authorList>
    </citation>
    <scope>NUCLEOTIDE SEQUENCE [LARGE SCALE GENOMIC DNA]</scope>
    <source>
        <strain evidence="6 7">ATCC BAA-252</strain>
    </source>
</reference>
<dbReference type="RefSeq" id="WP_145340532.1">
    <property type="nucleotide sequence ID" value="NZ_SMLY01000087.1"/>
</dbReference>
<evidence type="ECO:0000256" key="5">
    <source>
        <dbReference type="SAM" id="Phobius"/>
    </source>
</evidence>
<dbReference type="Proteomes" id="UP000320593">
    <property type="component" value="Unassembled WGS sequence"/>
</dbReference>
<dbReference type="PANTHER" id="PTHR35371">
    <property type="entry name" value="INNER MEMBRANE PROTEIN"/>
    <property type="match status" value="1"/>
</dbReference>
<name>A0A562TI30_9HYPH</name>
<evidence type="ECO:0000256" key="3">
    <source>
        <dbReference type="ARBA" id="ARBA00022989"/>
    </source>
</evidence>
<protein>
    <submittedName>
        <fullName evidence="6">MAPEG family protein</fullName>
    </submittedName>
</protein>
<evidence type="ECO:0000256" key="2">
    <source>
        <dbReference type="ARBA" id="ARBA00022692"/>
    </source>
</evidence>
<dbReference type="AlphaFoldDB" id="A0A562TI30"/>
<keyword evidence="7" id="KW-1185">Reference proteome</keyword>
<feature type="transmembrane region" description="Helical" evidence="5">
    <location>
        <begin position="112"/>
        <end position="129"/>
    </location>
</feature>
<keyword evidence="2 5" id="KW-0812">Transmembrane</keyword>
<comment type="caution">
    <text evidence="6">The sequence shown here is derived from an EMBL/GenBank/DDBJ whole genome shotgun (WGS) entry which is preliminary data.</text>
</comment>
<sequence>MTPEMISLLVFLATFAALLLAQPLILARAKGMQYVTGNRAHPVDADAPVAGRLDRTVRNSIEAAVLFVPLVLATELLGTSNVLTQWGAIVFVAARVVYALTYPLGIVGLRTLAWNAGFAALAAMALGLVQG</sequence>
<dbReference type="Gene3D" id="1.20.120.550">
    <property type="entry name" value="Membrane associated eicosanoid/glutathione metabolism-like domain"/>
    <property type="match status" value="1"/>
</dbReference>
<evidence type="ECO:0000313" key="6">
    <source>
        <dbReference type="EMBL" id="TWI93023.1"/>
    </source>
</evidence>
<dbReference type="EMBL" id="VLLF01000001">
    <property type="protein sequence ID" value="TWI93023.1"/>
    <property type="molecule type" value="Genomic_DNA"/>
</dbReference>
<dbReference type="SUPFAM" id="SSF161084">
    <property type="entry name" value="MAPEG domain-like"/>
    <property type="match status" value="1"/>
</dbReference>
<dbReference type="InterPro" id="IPR023352">
    <property type="entry name" value="MAPEG-like_dom_sf"/>
</dbReference>
<accession>A0A562TI30</accession>
<comment type="subcellular location">
    <subcellularLocation>
        <location evidence="1">Membrane</location>
    </subcellularLocation>
</comment>
<evidence type="ECO:0000256" key="1">
    <source>
        <dbReference type="ARBA" id="ARBA00004370"/>
    </source>
</evidence>
<evidence type="ECO:0000313" key="7">
    <source>
        <dbReference type="Proteomes" id="UP000320593"/>
    </source>
</evidence>
<organism evidence="6 7">
    <name type="scientific">Roseibium hamelinense</name>
    <dbReference type="NCBI Taxonomy" id="150831"/>
    <lineage>
        <taxon>Bacteria</taxon>
        <taxon>Pseudomonadati</taxon>
        <taxon>Pseudomonadota</taxon>
        <taxon>Alphaproteobacteria</taxon>
        <taxon>Hyphomicrobiales</taxon>
        <taxon>Stappiaceae</taxon>
        <taxon>Roseibium</taxon>
    </lineage>
</organism>
<dbReference type="GO" id="GO:0016020">
    <property type="term" value="C:membrane"/>
    <property type="evidence" value="ECO:0007669"/>
    <property type="project" value="UniProtKB-SubCell"/>
</dbReference>
<evidence type="ECO:0000256" key="4">
    <source>
        <dbReference type="ARBA" id="ARBA00023136"/>
    </source>
</evidence>
<keyword evidence="4 5" id="KW-0472">Membrane</keyword>
<proteinExistence type="predicted"/>
<dbReference type="InterPro" id="IPR001129">
    <property type="entry name" value="Membr-assoc_MAPEG"/>
</dbReference>
<dbReference type="Pfam" id="PF01124">
    <property type="entry name" value="MAPEG"/>
    <property type="match status" value="1"/>
</dbReference>
<keyword evidence="3 5" id="KW-1133">Transmembrane helix</keyword>
<dbReference type="PANTHER" id="PTHR35371:SF1">
    <property type="entry name" value="BLR7753 PROTEIN"/>
    <property type="match status" value="1"/>
</dbReference>
<gene>
    <name evidence="6" type="ORF">JM93_00576</name>
</gene>
<feature type="transmembrane region" description="Helical" evidence="5">
    <location>
        <begin position="61"/>
        <end position="79"/>
    </location>
</feature>